<proteinExistence type="predicted"/>
<organism evidence="2 3">
    <name type="scientific">Prorocentrum cordatum</name>
    <dbReference type="NCBI Taxonomy" id="2364126"/>
    <lineage>
        <taxon>Eukaryota</taxon>
        <taxon>Sar</taxon>
        <taxon>Alveolata</taxon>
        <taxon>Dinophyceae</taxon>
        <taxon>Prorocentrales</taxon>
        <taxon>Prorocentraceae</taxon>
        <taxon>Prorocentrum</taxon>
    </lineage>
</organism>
<sequence>MTLIDAAWLLRFANGEVMPACKGVVPAWQQLPLEAKVDVTKLQQVTLYEKLPIGVLSYGWASRAHPDPTGEQLQRLVPMLRAILEQDCGLDGAIFGIIWDFMSLPQRGYTTGYDPTHDDRTAYELERFKEGLKGINVWYGHPSVTTLVCDWPMPGGAENAAPIERRGWCIFEKALSSVSKRSSCLLTLSRMPASYWDQSRPPKHTLRYLTQAAGGREPPLPPDMFETLLRDGMAREATEKGSGIRFTNGKDATDICIPQYREGFLRLMGRAEALSYDGIGIGDAGVAQLLSALRYAHSAGVPSLATQLNLRSNQAITDAALPGLAATLEEGVMPKLEVLLIDEIGFEPTEGMAKLVTDLKRSRPSLRVDVCDEPAVW</sequence>
<dbReference type="Proteomes" id="UP001189429">
    <property type="component" value="Unassembled WGS sequence"/>
</dbReference>
<evidence type="ECO:0000313" key="2">
    <source>
        <dbReference type="EMBL" id="CAK0834329.1"/>
    </source>
</evidence>
<feature type="chain" id="PRO_5045393046" evidence="1">
    <location>
        <begin position="16"/>
        <end position="377"/>
    </location>
</feature>
<comment type="caution">
    <text evidence="2">The sequence shown here is derived from an EMBL/GenBank/DDBJ whole genome shotgun (WGS) entry which is preliminary data.</text>
</comment>
<keyword evidence="1" id="KW-0732">Signal</keyword>
<feature type="signal peptide" evidence="1">
    <location>
        <begin position="1"/>
        <end position="15"/>
    </location>
</feature>
<reference evidence="2" key="1">
    <citation type="submission" date="2023-10" db="EMBL/GenBank/DDBJ databases">
        <authorList>
            <person name="Chen Y."/>
            <person name="Shah S."/>
            <person name="Dougan E. K."/>
            <person name="Thang M."/>
            <person name="Chan C."/>
        </authorList>
    </citation>
    <scope>NUCLEOTIDE SEQUENCE [LARGE SCALE GENOMIC DNA]</scope>
</reference>
<protein>
    <submittedName>
        <fullName evidence="2">Uncharacterized protein</fullName>
    </submittedName>
</protein>
<dbReference type="EMBL" id="CAUYUJ010012629">
    <property type="protein sequence ID" value="CAK0834329.1"/>
    <property type="molecule type" value="Genomic_DNA"/>
</dbReference>
<gene>
    <name evidence="2" type="ORF">PCOR1329_LOCUS31781</name>
</gene>
<evidence type="ECO:0000313" key="3">
    <source>
        <dbReference type="Proteomes" id="UP001189429"/>
    </source>
</evidence>
<name>A0ABN9SRA9_9DINO</name>
<accession>A0ABN9SRA9</accession>
<evidence type="ECO:0000256" key="1">
    <source>
        <dbReference type="SAM" id="SignalP"/>
    </source>
</evidence>
<keyword evidence="3" id="KW-1185">Reference proteome</keyword>